<feature type="domain" description="Calcineurin-like phosphoesterase" evidence="3">
    <location>
        <begin position="6"/>
        <end position="228"/>
    </location>
</feature>
<dbReference type="PANTHER" id="PTHR11575">
    <property type="entry name" value="5'-NUCLEOTIDASE-RELATED"/>
    <property type="match status" value="1"/>
</dbReference>
<dbReference type="GO" id="GO:0009166">
    <property type="term" value="P:nucleotide catabolic process"/>
    <property type="evidence" value="ECO:0007669"/>
    <property type="project" value="InterPro"/>
</dbReference>
<accession>A0A173S6E4</accession>
<dbReference type="PaxDb" id="166486-ERS852572_00789"/>
<dbReference type="OrthoDB" id="9800780at2"/>
<dbReference type="Gene3D" id="3.90.780.10">
    <property type="entry name" value="5'-Nucleotidase, C-terminal domain"/>
    <property type="match status" value="1"/>
</dbReference>
<proteinExistence type="inferred from homology"/>
<dbReference type="PANTHER" id="PTHR11575:SF6">
    <property type="entry name" value="2',3'-CYCLIC-NUCLEOTIDE 2'-PHOSPHODIESTERASE_3'-NUCLEOTIDASE"/>
    <property type="match status" value="1"/>
</dbReference>
<dbReference type="SUPFAM" id="SSF56300">
    <property type="entry name" value="Metallo-dependent phosphatases"/>
    <property type="match status" value="1"/>
</dbReference>
<dbReference type="InterPro" id="IPR008334">
    <property type="entry name" value="5'-Nucleotdase_C"/>
</dbReference>
<comment type="similarity">
    <text evidence="2">Belongs to the 5'-nucleotidase family.</text>
</comment>
<dbReference type="AlphaFoldDB" id="A0A173S6E4"/>
<keyword evidence="1" id="KW-0732">Signal</keyword>
<evidence type="ECO:0000313" key="6">
    <source>
        <dbReference type="Proteomes" id="UP000095350"/>
    </source>
</evidence>
<dbReference type="GO" id="GO:0000166">
    <property type="term" value="F:nucleotide binding"/>
    <property type="evidence" value="ECO:0007669"/>
    <property type="project" value="UniProtKB-KW"/>
</dbReference>
<dbReference type="InterPro" id="IPR029052">
    <property type="entry name" value="Metallo-depent_PP-like"/>
</dbReference>
<dbReference type="GO" id="GO:0016787">
    <property type="term" value="F:hydrolase activity"/>
    <property type="evidence" value="ECO:0007669"/>
    <property type="project" value="UniProtKB-KW"/>
</dbReference>
<dbReference type="Gene3D" id="3.60.21.10">
    <property type="match status" value="1"/>
</dbReference>
<dbReference type="Proteomes" id="UP000095350">
    <property type="component" value="Unassembled WGS sequence"/>
</dbReference>
<dbReference type="Pfam" id="PF00149">
    <property type="entry name" value="Metallophos"/>
    <property type="match status" value="1"/>
</dbReference>
<evidence type="ECO:0000313" key="5">
    <source>
        <dbReference type="EMBL" id="CUM85445.1"/>
    </source>
</evidence>
<protein>
    <submittedName>
        <fullName evidence="5">Trifunctional nucleotide phosphoesterase protein YfkN</fullName>
    </submittedName>
</protein>
<reference evidence="5 6" key="1">
    <citation type="submission" date="2015-09" db="EMBL/GenBank/DDBJ databases">
        <authorList>
            <consortium name="Pathogen Informatics"/>
        </authorList>
    </citation>
    <scope>NUCLEOTIDE SEQUENCE [LARGE SCALE GENOMIC DNA]</scope>
    <source>
        <strain evidence="5 6">2789STDY5834960</strain>
    </source>
</reference>
<dbReference type="EMBL" id="CYXZ01000005">
    <property type="protein sequence ID" value="CUM85445.1"/>
    <property type="molecule type" value="Genomic_DNA"/>
</dbReference>
<feature type="domain" description="5'-Nucleotidase C-terminal" evidence="4">
    <location>
        <begin position="317"/>
        <end position="467"/>
    </location>
</feature>
<dbReference type="STRING" id="166486.ERS852572_00789"/>
<dbReference type="InterPro" id="IPR036907">
    <property type="entry name" value="5'-Nucleotdase_C_sf"/>
</dbReference>
<dbReference type="Pfam" id="PF02872">
    <property type="entry name" value="5_nucleotid_C"/>
    <property type="match status" value="1"/>
</dbReference>
<keyword evidence="2" id="KW-0378">Hydrolase</keyword>
<keyword evidence="2" id="KW-0547">Nucleotide-binding</keyword>
<dbReference type="RefSeq" id="WP_055193376.1">
    <property type="nucleotide sequence ID" value="NZ_CABIYH010000005.1"/>
</dbReference>
<gene>
    <name evidence="5" type="primary">yfkN_2</name>
    <name evidence="5" type="ORF">ERS852572_00789</name>
</gene>
<dbReference type="GO" id="GO:0030288">
    <property type="term" value="C:outer membrane-bounded periplasmic space"/>
    <property type="evidence" value="ECO:0007669"/>
    <property type="project" value="TreeGrafter"/>
</dbReference>
<evidence type="ECO:0000259" key="3">
    <source>
        <dbReference type="Pfam" id="PF00149"/>
    </source>
</evidence>
<sequence length="495" mass="55929">MQQKKLKIYFTSDVHGYFYPTTYGDMDVKPVGLFGCAADFNKDDETLIIDGGDILQGSAFAYYCRQVANSPEVIADIMNDCGYDYYTLGNHDFNYGLDYQAAYRNRNNGVCVCQNVTDEKGNTLFPWKLHTMKNGLRVGIVGIVTDYVNIWEKEENLKGIHITDPFEAAKKALAQMKEQTDLTICIYHGGFECDLESGETLSKTTENVGYRICKELDFDILLTGHQHMSVPGRDISGTYTVQPCDNAKEYQYLEVTMTDHEKSIRSELRQSDAAKGGALADKYRSTENAVQAWLNQPIGHLSRAILPEEKVKMALYGSPIADFLNRIQLHFSGAMLSSVGLANEIAGFRSEVSTRDIIATYPYPNTLVVCEITGKQLKNVMERSAEYFAYDKEGNVCVSDSFLIPKVEHYNYDYYMGVDFKINPENPIGSRIEGLSKDGKPVLDDDKFTICLNNYRYSGAGGYDVYTECPLVKEINVEMVELIMDYFHEYPYIEV</sequence>
<dbReference type="InterPro" id="IPR004843">
    <property type="entry name" value="Calcineurin-like_PHP"/>
</dbReference>
<dbReference type="InterPro" id="IPR006179">
    <property type="entry name" value="5_nucleotidase/apyrase"/>
</dbReference>
<dbReference type="SUPFAM" id="SSF55816">
    <property type="entry name" value="5'-nucleotidase (syn. UDP-sugar hydrolase), C-terminal domain"/>
    <property type="match status" value="1"/>
</dbReference>
<dbReference type="PRINTS" id="PR01607">
    <property type="entry name" value="APYRASEFAMLY"/>
</dbReference>
<evidence type="ECO:0000256" key="2">
    <source>
        <dbReference type="RuleBase" id="RU362119"/>
    </source>
</evidence>
<name>A0A173S6E4_9FIRM</name>
<organism evidence="5 6">
    <name type="scientific">Roseburia intestinalis</name>
    <dbReference type="NCBI Taxonomy" id="166486"/>
    <lineage>
        <taxon>Bacteria</taxon>
        <taxon>Bacillati</taxon>
        <taxon>Bacillota</taxon>
        <taxon>Clostridia</taxon>
        <taxon>Lachnospirales</taxon>
        <taxon>Lachnospiraceae</taxon>
        <taxon>Roseburia</taxon>
    </lineage>
</organism>
<evidence type="ECO:0000256" key="1">
    <source>
        <dbReference type="ARBA" id="ARBA00022729"/>
    </source>
</evidence>
<evidence type="ECO:0000259" key="4">
    <source>
        <dbReference type="Pfam" id="PF02872"/>
    </source>
</evidence>